<dbReference type="RefSeq" id="WP_413261257.1">
    <property type="nucleotide sequence ID" value="NZ_JBHFNR010000015.1"/>
</dbReference>
<gene>
    <name evidence="2" type="ORF">ACE1CI_01410</name>
</gene>
<evidence type="ECO:0000313" key="2">
    <source>
        <dbReference type="EMBL" id="MFB2891579.1"/>
    </source>
</evidence>
<evidence type="ECO:0000259" key="1">
    <source>
        <dbReference type="Pfam" id="PF12770"/>
    </source>
</evidence>
<feature type="domain" description="CHAT" evidence="1">
    <location>
        <begin position="500"/>
        <end position="768"/>
    </location>
</feature>
<name>A0ABV4XIN3_9CYAN</name>
<organism evidence="2 3">
    <name type="scientific">Floridaenema flaviceps BLCC-F50</name>
    <dbReference type="NCBI Taxonomy" id="3153642"/>
    <lineage>
        <taxon>Bacteria</taxon>
        <taxon>Bacillati</taxon>
        <taxon>Cyanobacteriota</taxon>
        <taxon>Cyanophyceae</taxon>
        <taxon>Oscillatoriophycideae</taxon>
        <taxon>Aerosakkonematales</taxon>
        <taxon>Aerosakkonemataceae</taxon>
        <taxon>Floridanema</taxon>
        <taxon>Floridanema flaviceps</taxon>
    </lineage>
</organism>
<dbReference type="Pfam" id="PF12770">
    <property type="entry name" value="CHAT"/>
    <property type="match status" value="1"/>
</dbReference>
<proteinExistence type="predicted"/>
<sequence>MMNCLVCGESIAEHDKVCPVCGTVIASLANTSASEQMTNLGHTATSVVNLVPQPEKMGNQKNLMPSAEENIHAFLHKLEIQSGSGEGEENIYALVKSLITQPSLDLQAENLWLSPAQRTIYAFFKLLVDQATWLPQSELLNLWQQIHPNLGTPDLISDTILDWCEKNSLKRHLIDIRKTLPGGELNRTKGEGQEHNFRKIPDSEALHKEMFESALIGTTYSTSSTQEEISIPSENILDTPRNNLVNQKVEISNVRGGGDFPPDIPVTKVSDAGDKVIRYTDISCPRQVWVKTPRISVVVRLTVKPSEVSDAPVNSLLISKELPVIVRVDAPGFEVLSNPVQKMFIESAADSVPVVFDLKPRPEVGYTRIDFDFFQAGIPIGNTSTQVEITAYEATTDIKPNQGLYLDSPLNGQASDLILYIRYEQSQNAKSLNFTLFRNGNFEDFYSTLLPGNIETYANSLYNKLTNFLIDRDTSARLSTRDNQMQNMSLKDVDMRLKKIGYKLWKELIPLDLKKDYLDNRENWYGKTLMIVSDEPYIPWELVWPYDKNNKWKEEAPWCISMRLTRWLYHDEQGNSHAVAPTQLHLNKLACIVPKTSGLPCAREERKFFNQLVSQHQLTDNSPKSCYLSNICELLEKGEYSWLHIASHGDFAVDLPDDASAIMLENGEKLTLDDVLGPEIEGHIKKTRPGFVFNACHSGRQAWALTGLGGWPNRLIGAGAGLFLAPLWRVSDDLALEFAKKFYQELLQGKTVAEAVLSSRLAIRSLREGDSTWLAYSVYAHPNAMVTTYSV</sequence>
<evidence type="ECO:0000313" key="3">
    <source>
        <dbReference type="Proteomes" id="UP001576784"/>
    </source>
</evidence>
<accession>A0ABV4XIN3</accession>
<reference evidence="2 3" key="1">
    <citation type="submission" date="2024-09" db="EMBL/GenBank/DDBJ databases">
        <title>Floridaenema gen nov. (Aerosakkonemataceae, Aerosakkonematales ord. nov., Cyanobacteria) from benthic tropical and subtropical fresh waters, with the description of four new species.</title>
        <authorList>
            <person name="Moretto J.A."/>
            <person name="Berthold D.E."/>
            <person name="Lefler F.W."/>
            <person name="Huang I.-S."/>
            <person name="Laughinghouse H. IV."/>
        </authorList>
    </citation>
    <scope>NUCLEOTIDE SEQUENCE [LARGE SCALE GENOMIC DNA]</scope>
    <source>
        <strain evidence="2 3">BLCC-F50</strain>
    </source>
</reference>
<comment type="caution">
    <text evidence="2">The sequence shown here is derived from an EMBL/GenBank/DDBJ whole genome shotgun (WGS) entry which is preliminary data.</text>
</comment>
<dbReference type="InterPro" id="IPR024983">
    <property type="entry name" value="CHAT_dom"/>
</dbReference>
<dbReference type="EMBL" id="JBHFNR010000015">
    <property type="protein sequence ID" value="MFB2891579.1"/>
    <property type="molecule type" value="Genomic_DNA"/>
</dbReference>
<keyword evidence="3" id="KW-1185">Reference proteome</keyword>
<dbReference type="Proteomes" id="UP001576784">
    <property type="component" value="Unassembled WGS sequence"/>
</dbReference>
<protein>
    <submittedName>
        <fullName evidence="2">CHAT domain-containing protein</fullName>
    </submittedName>
</protein>